<reference evidence="1 2" key="1">
    <citation type="submission" date="2019-03" db="EMBL/GenBank/DDBJ databases">
        <title>Single cell metagenomics reveals metabolic interactions within the superorganism composed of flagellate Streblomastix strix and complex community of Bacteroidetes bacteria on its surface.</title>
        <authorList>
            <person name="Treitli S.C."/>
            <person name="Kolisko M."/>
            <person name="Husnik F."/>
            <person name="Keeling P."/>
            <person name="Hampl V."/>
        </authorList>
    </citation>
    <scope>NUCLEOTIDE SEQUENCE [LARGE SCALE GENOMIC DNA]</scope>
    <source>
        <strain evidence="1">ST1C</strain>
    </source>
</reference>
<accession>A0A5J4VMT4</accession>
<evidence type="ECO:0000313" key="1">
    <source>
        <dbReference type="EMBL" id="KAA6383957.1"/>
    </source>
</evidence>
<evidence type="ECO:0000313" key="2">
    <source>
        <dbReference type="Proteomes" id="UP000324800"/>
    </source>
</evidence>
<proteinExistence type="predicted"/>
<dbReference type="EMBL" id="SNRW01005989">
    <property type="protein sequence ID" value="KAA6383957.1"/>
    <property type="molecule type" value="Genomic_DNA"/>
</dbReference>
<name>A0A5J4VMT4_9EUKA</name>
<comment type="caution">
    <text evidence="1">The sequence shown here is derived from an EMBL/GenBank/DDBJ whole genome shotgun (WGS) entry which is preliminary data.</text>
</comment>
<protein>
    <submittedName>
        <fullName evidence="1">Uncharacterized protein</fullName>
    </submittedName>
</protein>
<sequence>MKACNSYQLHYCRIETEYIKDFLFAVGSINCTTVELKLLLIGDIAKDEFSINCTTVELKLLLIGDIAKDEFSINCTTVELKRAKHRLALNRRRVLIALLQN</sequence>
<gene>
    <name evidence="1" type="ORF">EZS28_020517</name>
</gene>
<dbReference type="Proteomes" id="UP000324800">
    <property type="component" value="Unassembled WGS sequence"/>
</dbReference>
<organism evidence="1 2">
    <name type="scientific">Streblomastix strix</name>
    <dbReference type="NCBI Taxonomy" id="222440"/>
    <lineage>
        <taxon>Eukaryota</taxon>
        <taxon>Metamonada</taxon>
        <taxon>Preaxostyla</taxon>
        <taxon>Oxymonadida</taxon>
        <taxon>Streblomastigidae</taxon>
        <taxon>Streblomastix</taxon>
    </lineage>
</organism>
<dbReference type="AlphaFoldDB" id="A0A5J4VMT4"/>